<dbReference type="InterPro" id="IPR013825">
    <property type="entry name" value="Topo_IA_cen_sub2"/>
</dbReference>
<sequence length="773" mass="87435">MPYTAVIVESPAKCSKIEKFLGAGYKCMASFGHLRTIDNLNCIDVENNFKPTFKNITGKSRQITTLRSFIAEAQDVLLAADDDREGEAIAWHICQLYNLPVATTKRIIFHEVTENALKAAVQNPTRINMELVNAQQSRQILDLIVGFKLSPMLWNNISFKTEKGLSAGRCQTPALRLVYENQKEIDCSPGRKVYNTTGYFTSKNLDFTLDFNHDGEKSMENFLCESVNFDHMYECGNVRKTTKNPPSPFTTSALQQSASTELRLSPKATMDACQKLYEGGYITYMRTDSKTYSIDFIKTAKTAISKTYGDDYVHPEIEKLSERGDDKKPSKKKKTKKKEEESTAQEAHEAIRPTKIDVTSVKEEGSISSREIKVYALIWRNTMESCMAAAIYNGVTAKITAPEDHNYKYSTEQAVFPGWKIVAGYEENNQSFTFLQHLKPGSINYKKILSKVTMKDLKSHFTEAKLVQLLEQHGIGRPSTFASLIDKIQERGYVKKANVTGKKVKCVDFELVEDVLEEKADEKEFGGEKGKLVIQQLGVVVMDFLLAHYNDMFTYDYTKGMEDTLDLIAKGDSVWHDLCRSCLEQIDTLSGGLKPGNKEQIKIDETHTYMIAKYGPVIKCVNGTKTTFKKVREDIDIDKLRRGEYSLDEIITTKAAINSGRALGKHLGKEVDLKKGRFGLYAIWGTTNINIKLDAKDYETIELKDVVEFLIKPILLEISKDASIRNGKHGPYVYYKTDKMKKPKFLSLDKDIRPNCSVSDAKAWLKDKHDIVV</sequence>
<dbReference type="InterPro" id="IPR025589">
    <property type="entry name" value="Toprim_C_rpt"/>
</dbReference>
<keyword evidence="5" id="KW-0238">DNA-binding</keyword>
<dbReference type="InterPro" id="IPR003602">
    <property type="entry name" value="Topo_IA_DNA-bd_dom"/>
</dbReference>
<dbReference type="PROSITE" id="PS50880">
    <property type="entry name" value="TOPRIM"/>
    <property type="match status" value="1"/>
</dbReference>
<evidence type="ECO:0000313" key="10">
    <source>
        <dbReference type="EMBL" id="QHU30065.1"/>
    </source>
</evidence>
<feature type="compositionally biased region" description="Basic and acidic residues" evidence="7">
    <location>
        <begin position="319"/>
        <end position="328"/>
    </location>
</feature>
<evidence type="ECO:0000256" key="4">
    <source>
        <dbReference type="ARBA" id="ARBA00023029"/>
    </source>
</evidence>
<dbReference type="Pfam" id="PF01131">
    <property type="entry name" value="Topoisom_bac"/>
    <property type="match status" value="1"/>
</dbReference>
<proteinExistence type="inferred from homology"/>
<comment type="catalytic activity">
    <reaction evidence="1">
        <text>ATP-independent breakage of single-stranded DNA, followed by passage and rejoining.</text>
        <dbReference type="EC" id="5.6.2.1"/>
    </reaction>
</comment>
<feature type="domain" description="Toprim" evidence="8">
    <location>
        <begin position="3"/>
        <end position="112"/>
    </location>
</feature>
<evidence type="ECO:0000256" key="6">
    <source>
        <dbReference type="ARBA" id="ARBA00023235"/>
    </source>
</evidence>
<protein>
    <recommendedName>
        <fullName evidence="3">DNA topoisomerase</fullName>
        <ecNumber evidence="3">5.6.2.1</ecNumber>
    </recommendedName>
</protein>
<dbReference type="Pfam" id="PF01751">
    <property type="entry name" value="Toprim"/>
    <property type="match status" value="1"/>
</dbReference>
<organism evidence="10">
    <name type="scientific">viral metagenome</name>
    <dbReference type="NCBI Taxonomy" id="1070528"/>
    <lineage>
        <taxon>unclassified sequences</taxon>
        <taxon>metagenomes</taxon>
        <taxon>organismal metagenomes</taxon>
    </lineage>
</organism>
<dbReference type="SMART" id="SM00437">
    <property type="entry name" value="TOP1Ac"/>
    <property type="match status" value="1"/>
</dbReference>
<dbReference type="InterPro" id="IPR000380">
    <property type="entry name" value="Topo_IA"/>
</dbReference>
<accession>A0A6C0LJ94</accession>
<comment type="similarity">
    <text evidence="2">Belongs to the type IA topoisomerase family.</text>
</comment>
<keyword evidence="4" id="KW-0799">Topoisomerase</keyword>
<evidence type="ECO:0000256" key="2">
    <source>
        <dbReference type="ARBA" id="ARBA00009446"/>
    </source>
</evidence>
<dbReference type="InterPro" id="IPR023405">
    <property type="entry name" value="Topo_IA_core_domain"/>
</dbReference>
<dbReference type="InterPro" id="IPR013824">
    <property type="entry name" value="Topo_IA_cen_sub1"/>
</dbReference>
<dbReference type="InterPro" id="IPR003601">
    <property type="entry name" value="Topo_IA_2"/>
</dbReference>
<dbReference type="Gene3D" id="1.10.290.10">
    <property type="entry name" value="Topoisomerase I, domain 4"/>
    <property type="match status" value="1"/>
</dbReference>
<dbReference type="Gene3D" id="3.40.50.140">
    <property type="match status" value="1"/>
</dbReference>
<dbReference type="EMBL" id="MN740503">
    <property type="protein sequence ID" value="QHU30065.1"/>
    <property type="molecule type" value="Genomic_DNA"/>
</dbReference>
<dbReference type="GO" id="GO:0003917">
    <property type="term" value="F:DNA topoisomerase type I (single strand cut, ATP-independent) activity"/>
    <property type="evidence" value="ECO:0007669"/>
    <property type="project" value="UniProtKB-EC"/>
</dbReference>
<feature type="region of interest" description="Disordered" evidence="7">
    <location>
        <begin position="319"/>
        <end position="354"/>
    </location>
</feature>
<dbReference type="GO" id="GO:0006265">
    <property type="term" value="P:DNA topological change"/>
    <property type="evidence" value="ECO:0007669"/>
    <property type="project" value="InterPro"/>
</dbReference>
<dbReference type="InterPro" id="IPR023406">
    <property type="entry name" value="Topo_IA_AS"/>
</dbReference>
<dbReference type="InterPro" id="IPR013497">
    <property type="entry name" value="Topo_IA_cen"/>
</dbReference>
<dbReference type="PRINTS" id="PR00417">
    <property type="entry name" value="PRTPISMRASEI"/>
</dbReference>
<dbReference type="InterPro" id="IPR006171">
    <property type="entry name" value="TOPRIM_dom"/>
</dbReference>
<dbReference type="SMART" id="SM00436">
    <property type="entry name" value="TOP1Bc"/>
    <property type="match status" value="1"/>
</dbReference>
<dbReference type="Pfam" id="PF13368">
    <property type="entry name" value="Toprim_C_rpt"/>
    <property type="match status" value="1"/>
</dbReference>
<feature type="domain" description="Topo IA-type catalytic" evidence="9">
    <location>
        <begin position="128"/>
        <end position="590"/>
    </location>
</feature>
<dbReference type="PROSITE" id="PS00396">
    <property type="entry name" value="TOPO_IA_1"/>
    <property type="match status" value="1"/>
</dbReference>
<dbReference type="GO" id="GO:0003677">
    <property type="term" value="F:DNA binding"/>
    <property type="evidence" value="ECO:0007669"/>
    <property type="project" value="UniProtKB-KW"/>
</dbReference>
<dbReference type="Gene3D" id="1.10.460.10">
    <property type="entry name" value="Topoisomerase I, domain 2"/>
    <property type="match status" value="1"/>
</dbReference>
<evidence type="ECO:0000259" key="8">
    <source>
        <dbReference type="PROSITE" id="PS50880"/>
    </source>
</evidence>
<dbReference type="SUPFAM" id="SSF56712">
    <property type="entry name" value="Prokaryotic type I DNA topoisomerase"/>
    <property type="match status" value="1"/>
</dbReference>
<feature type="compositionally biased region" description="Basic and acidic residues" evidence="7">
    <location>
        <begin position="337"/>
        <end position="354"/>
    </location>
</feature>
<dbReference type="PANTHER" id="PTHR42785">
    <property type="entry name" value="DNA TOPOISOMERASE, TYPE IA, CORE"/>
    <property type="match status" value="1"/>
</dbReference>
<dbReference type="PROSITE" id="PS52039">
    <property type="entry name" value="TOPO_IA_2"/>
    <property type="match status" value="1"/>
</dbReference>
<dbReference type="Gene3D" id="2.70.20.10">
    <property type="entry name" value="Topoisomerase I, domain 3"/>
    <property type="match status" value="1"/>
</dbReference>
<keyword evidence="6" id="KW-0413">Isomerase</keyword>
<dbReference type="PANTHER" id="PTHR42785:SF1">
    <property type="entry name" value="DNA TOPOISOMERASE"/>
    <property type="match status" value="1"/>
</dbReference>
<evidence type="ECO:0000256" key="7">
    <source>
        <dbReference type="SAM" id="MobiDB-lite"/>
    </source>
</evidence>
<dbReference type="InterPro" id="IPR013826">
    <property type="entry name" value="Topo_IA_cen_sub3"/>
</dbReference>
<reference evidence="10" key="1">
    <citation type="journal article" date="2020" name="Nature">
        <title>Giant virus diversity and host interactions through global metagenomics.</title>
        <authorList>
            <person name="Schulz F."/>
            <person name="Roux S."/>
            <person name="Paez-Espino D."/>
            <person name="Jungbluth S."/>
            <person name="Walsh D.A."/>
            <person name="Denef V.J."/>
            <person name="McMahon K.D."/>
            <person name="Konstantinidis K.T."/>
            <person name="Eloe-Fadrosh E.A."/>
            <person name="Kyrpides N.C."/>
            <person name="Woyke T."/>
        </authorList>
    </citation>
    <scope>NUCLEOTIDE SEQUENCE</scope>
    <source>
        <strain evidence="10">GVMAG-M-3300027833-11</strain>
    </source>
</reference>
<dbReference type="CDD" id="cd00186">
    <property type="entry name" value="TOP1Ac"/>
    <property type="match status" value="1"/>
</dbReference>
<evidence type="ECO:0000256" key="5">
    <source>
        <dbReference type="ARBA" id="ARBA00023125"/>
    </source>
</evidence>
<dbReference type="AlphaFoldDB" id="A0A6C0LJ94"/>
<evidence type="ECO:0000256" key="3">
    <source>
        <dbReference type="ARBA" id="ARBA00012891"/>
    </source>
</evidence>
<dbReference type="EC" id="5.6.2.1" evidence="3"/>
<evidence type="ECO:0000259" key="9">
    <source>
        <dbReference type="PROSITE" id="PS52039"/>
    </source>
</evidence>
<name>A0A6C0LJ94_9ZZZZ</name>
<dbReference type="SMART" id="SM00493">
    <property type="entry name" value="TOPRIM"/>
    <property type="match status" value="1"/>
</dbReference>
<evidence type="ECO:0000256" key="1">
    <source>
        <dbReference type="ARBA" id="ARBA00000213"/>
    </source>
</evidence>